<name>A0A8S1E8U9_9PELO</name>
<dbReference type="Pfam" id="PF05884">
    <property type="entry name" value="ZYG-11_interact"/>
    <property type="match status" value="1"/>
</dbReference>
<feature type="transmembrane region" description="Helical" evidence="1">
    <location>
        <begin position="225"/>
        <end position="244"/>
    </location>
</feature>
<feature type="transmembrane region" description="Helical" evidence="1">
    <location>
        <begin position="198"/>
        <end position="218"/>
    </location>
</feature>
<accession>A0A8S1E8U9</accession>
<dbReference type="OrthoDB" id="5809833at2759"/>
<keyword evidence="3" id="KW-1185">Reference proteome</keyword>
<gene>
    <name evidence="2" type="ORF">CBOVIS_LOCUS1299</name>
</gene>
<comment type="caution">
    <text evidence="2">The sequence shown here is derived from an EMBL/GenBank/DDBJ whole genome shotgun (WGS) entry which is preliminary data.</text>
</comment>
<dbReference type="EMBL" id="CADEPM010000001">
    <property type="protein sequence ID" value="CAB3397961.1"/>
    <property type="molecule type" value="Genomic_DNA"/>
</dbReference>
<feature type="transmembrane region" description="Helical" evidence="1">
    <location>
        <begin position="172"/>
        <end position="192"/>
    </location>
</feature>
<keyword evidence="1" id="KW-0812">Transmembrane</keyword>
<feature type="transmembrane region" description="Helical" evidence="1">
    <location>
        <begin position="136"/>
        <end position="160"/>
    </location>
</feature>
<sequence>MTEKTDKAKSEKKDASGNYENLANVVNERSENAVSAVGRTVKKYWEIKDDLNDFYDDHFKVWKSEAIGAGQWLMVTSQIIADKLQEVGMSLLKLNPPGDYQEFHISKMFANAVFLLLVTGVGAFIGSYLAAHIIGLFLIDLGVALLIMFVIPGIACHTFVNRGATRLSEKNRRIVAASFIFEQAILIGYVNQRHYLDAPFMILTPFLTSFVYPAVVGLGLRREKVLGAVFGTSFLAHFLHGLFFHKYLSIGFLFLALVYTSLAIVLIQFTIECEFGKFCCIDGCCIDFTYILLMLVVVSMIFTIGMFAYLEVMKQRNLRQSLEIAKQKGSTDDDDSSEARIELGVLPADVSSPIKCSPPMTVPKLNFHAHPVRSFCNEHLHF</sequence>
<organism evidence="2 3">
    <name type="scientific">Caenorhabditis bovis</name>
    <dbReference type="NCBI Taxonomy" id="2654633"/>
    <lineage>
        <taxon>Eukaryota</taxon>
        <taxon>Metazoa</taxon>
        <taxon>Ecdysozoa</taxon>
        <taxon>Nematoda</taxon>
        <taxon>Chromadorea</taxon>
        <taxon>Rhabditida</taxon>
        <taxon>Rhabditina</taxon>
        <taxon>Rhabditomorpha</taxon>
        <taxon>Rhabditoidea</taxon>
        <taxon>Rhabditidae</taxon>
        <taxon>Peloderinae</taxon>
        <taxon>Caenorhabditis</taxon>
    </lineage>
</organism>
<feature type="transmembrane region" description="Helical" evidence="1">
    <location>
        <begin position="250"/>
        <end position="269"/>
    </location>
</feature>
<proteinExistence type="predicted"/>
<keyword evidence="1" id="KW-0472">Membrane</keyword>
<dbReference type="Proteomes" id="UP000494206">
    <property type="component" value="Unassembled WGS sequence"/>
</dbReference>
<keyword evidence="1" id="KW-1133">Transmembrane helix</keyword>
<feature type="transmembrane region" description="Helical" evidence="1">
    <location>
        <begin position="109"/>
        <end position="130"/>
    </location>
</feature>
<evidence type="ECO:0000256" key="1">
    <source>
        <dbReference type="SAM" id="Phobius"/>
    </source>
</evidence>
<dbReference type="InterPro" id="IPR008574">
    <property type="entry name" value="Nematodes_ZYG-11_interact"/>
</dbReference>
<dbReference type="AlphaFoldDB" id="A0A8S1E8U9"/>
<evidence type="ECO:0000313" key="3">
    <source>
        <dbReference type="Proteomes" id="UP000494206"/>
    </source>
</evidence>
<protein>
    <submittedName>
        <fullName evidence="2">Uncharacterized protein</fullName>
    </submittedName>
</protein>
<reference evidence="2 3" key="1">
    <citation type="submission" date="2020-04" db="EMBL/GenBank/DDBJ databases">
        <authorList>
            <person name="Laetsch R D."/>
            <person name="Stevens L."/>
            <person name="Kumar S."/>
            <person name="Blaxter L. M."/>
        </authorList>
    </citation>
    <scope>NUCLEOTIDE SEQUENCE [LARGE SCALE GENOMIC DNA]</scope>
</reference>
<dbReference type="PANTHER" id="PTHR31176">
    <property type="entry name" value="MFS DOMAIN-CONTAINING PROTEIN-RELATED"/>
    <property type="match status" value="1"/>
</dbReference>
<evidence type="ECO:0000313" key="2">
    <source>
        <dbReference type="EMBL" id="CAB3397961.1"/>
    </source>
</evidence>
<dbReference type="PANTHER" id="PTHR31176:SF3">
    <property type="entry name" value="PROTEIN CBG02297"/>
    <property type="match status" value="1"/>
</dbReference>
<feature type="transmembrane region" description="Helical" evidence="1">
    <location>
        <begin position="290"/>
        <end position="310"/>
    </location>
</feature>